<dbReference type="PRINTS" id="PR00838">
    <property type="entry name" value="V5ALLERGEN"/>
</dbReference>
<dbReference type="AlphaFoldDB" id="A0A1W0WXQ0"/>
<organism evidence="3 4">
    <name type="scientific">Hypsibius exemplaris</name>
    <name type="common">Freshwater tardigrade</name>
    <dbReference type="NCBI Taxonomy" id="2072580"/>
    <lineage>
        <taxon>Eukaryota</taxon>
        <taxon>Metazoa</taxon>
        <taxon>Ecdysozoa</taxon>
        <taxon>Tardigrada</taxon>
        <taxon>Eutardigrada</taxon>
        <taxon>Parachela</taxon>
        <taxon>Hypsibioidea</taxon>
        <taxon>Hypsibiidae</taxon>
        <taxon>Hypsibius</taxon>
    </lineage>
</organism>
<accession>A0A1W0WXQ0</accession>
<dbReference type="InterPro" id="IPR034113">
    <property type="entry name" value="SCP_GAPR1-like"/>
</dbReference>
<dbReference type="FunFam" id="3.40.33.10:FF:000002">
    <property type="entry name" value="Golgi-associated plant pathogenesis-related protein 1"/>
    <property type="match status" value="1"/>
</dbReference>
<evidence type="ECO:0000256" key="1">
    <source>
        <dbReference type="SAM" id="MobiDB-lite"/>
    </source>
</evidence>
<dbReference type="Proteomes" id="UP000192578">
    <property type="component" value="Unassembled WGS sequence"/>
</dbReference>
<dbReference type="SMART" id="SM00198">
    <property type="entry name" value="SCP"/>
    <property type="match status" value="1"/>
</dbReference>
<dbReference type="CDD" id="cd05382">
    <property type="entry name" value="CAP_GAPR1-like"/>
    <property type="match status" value="1"/>
</dbReference>
<feature type="region of interest" description="Disordered" evidence="1">
    <location>
        <begin position="1"/>
        <end position="66"/>
    </location>
</feature>
<dbReference type="InterPro" id="IPR035940">
    <property type="entry name" value="CAP_sf"/>
</dbReference>
<proteinExistence type="predicted"/>
<evidence type="ECO:0000259" key="2">
    <source>
        <dbReference type="SMART" id="SM00198"/>
    </source>
</evidence>
<dbReference type="Gene3D" id="3.40.33.10">
    <property type="entry name" value="CAP"/>
    <property type="match status" value="1"/>
</dbReference>
<dbReference type="OrthoDB" id="337038at2759"/>
<reference evidence="4" key="1">
    <citation type="submission" date="2017-01" db="EMBL/GenBank/DDBJ databases">
        <title>Comparative genomics of anhydrobiosis in the tardigrade Hypsibius dujardini.</title>
        <authorList>
            <person name="Yoshida Y."/>
            <person name="Koutsovoulos G."/>
            <person name="Laetsch D."/>
            <person name="Stevens L."/>
            <person name="Kumar S."/>
            <person name="Horikawa D."/>
            <person name="Ishino K."/>
            <person name="Komine S."/>
            <person name="Tomita M."/>
            <person name="Blaxter M."/>
            <person name="Arakawa K."/>
        </authorList>
    </citation>
    <scope>NUCLEOTIDE SEQUENCE [LARGE SCALE GENOMIC DNA]</scope>
    <source>
        <strain evidence="4">Z151</strain>
    </source>
</reference>
<dbReference type="InterPro" id="IPR018244">
    <property type="entry name" value="Allrgn_V5/Tpx1_CS"/>
</dbReference>
<dbReference type="PRINTS" id="PR00837">
    <property type="entry name" value="V5TPXLIKE"/>
</dbReference>
<evidence type="ECO:0000313" key="4">
    <source>
        <dbReference type="Proteomes" id="UP000192578"/>
    </source>
</evidence>
<feature type="compositionally biased region" description="Low complexity" evidence="1">
    <location>
        <begin position="7"/>
        <end position="66"/>
    </location>
</feature>
<evidence type="ECO:0000313" key="3">
    <source>
        <dbReference type="EMBL" id="OQV19984.1"/>
    </source>
</evidence>
<dbReference type="InterPro" id="IPR002413">
    <property type="entry name" value="V5_allergen-like"/>
</dbReference>
<keyword evidence="4" id="KW-1185">Reference proteome</keyword>
<comment type="caution">
    <text evidence="3">The sequence shown here is derived from an EMBL/GenBank/DDBJ whole genome shotgun (WGS) entry which is preliminary data.</text>
</comment>
<dbReference type="InterPro" id="IPR014044">
    <property type="entry name" value="CAP_dom"/>
</dbReference>
<dbReference type="EMBL" id="MTYJ01000034">
    <property type="protein sequence ID" value="OQV19984.1"/>
    <property type="molecule type" value="Genomic_DNA"/>
</dbReference>
<sequence>MSFSNKTATKTTTETTTTTTPSGERRVTTTTKTTYSDGSSSTQTRTQTESASGNDNRSNCDNVNDNRNVVQNQMPRAASSGFGAFETEALRAHNTYRANHGAAPLVLSQELCSVAQDWANHLAQTGILEHGKTRHGENLFWTCGNNVPSGATAVDDWYSEVKDHTWIGGWIGGDTGHFTQVVWKGTKELGIAQSRGRNGVYVVANYNPPGNVNGGYKDNVGPKK</sequence>
<gene>
    <name evidence="3" type="ORF">BV898_05988</name>
</gene>
<dbReference type="GO" id="GO:0005576">
    <property type="term" value="C:extracellular region"/>
    <property type="evidence" value="ECO:0007669"/>
    <property type="project" value="InterPro"/>
</dbReference>
<protein>
    <recommendedName>
        <fullName evidence="2">SCP domain-containing protein</fullName>
    </recommendedName>
</protein>
<name>A0A1W0WXQ0_HYPEX</name>
<dbReference type="Pfam" id="PF00188">
    <property type="entry name" value="CAP"/>
    <property type="match status" value="1"/>
</dbReference>
<dbReference type="PANTHER" id="PTHR10334">
    <property type="entry name" value="CYSTEINE-RICH SECRETORY PROTEIN-RELATED"/>
    <property type="match status" value="1"/>
</dbReference>
<dbReference type="InterPro" id="IPR001283">
    <property type="entry name" value="CRISP-related"/>
</dbReference>
<dbReference type="PROSITE" id="PS01009">
    <property type="entry name" value="CRISP_1"/>
    <property type="match status" value="1"/>
</dbReference>
<dbReference type="SUPFAM" id="SSF55797">
    <property type="entry name" value="PR-1-like"/>
    <property type="match status" value="1"/>
</dbReference>
<feature type="domain" description="SCP" evidence="2">
    <location>
        <begin position="84"/>
        <end position="214"/>
    </location>
</feature>